<accession>A0AAQ3Q0U8</accession>
<dbReference type="SUPFAM" id="SSF52058">
    <property type="entry name" value="L domain-like"/>
    <property type="match status" value="3"/>
</dbReference>
<keyword evidence="10" id="KW-0325">Glycoprotein</keyword>
<dbReference type="InterPro" id="IPR055414">
    <property type="entry name" value="LRR_R13L4/SHOC2-like"/>
</dbReference>
<dbReference type="PANTHER" id="PTHR48063">
    <property type="entry name" value="LRR RECEPTOR-LIKE KINASE"/>
    <property type="match status" value="1"/>
</dbReference>
<organism evidence="15 16">
    <name type="scientific">Canna indica</name>
    <name type="common">Indian-shot</name>
    <dbReference type="NCBI Taxonomy" id="4628"/>
    <lineage>
        <taxon>Eukaryota</taxon>
        <taxon>Viridiplantae</taxon>
        <taxon>Streptophyta</taxon>
        <taxon>Embryophyta</taxon>
        <taxon>Tracheophyta</taxon>
        <taxon>Spermatophyta</taxon>
        <taxon>Magnoliopsida</taxon>
        <taxon>Liliopsida</taxon>
        <taxon>Zingiberales</taxon>
        <taxon>Cannaceae</taxon>
        <taxon>Canna</taxon>
    </lineage>
</organism>
<keyword evidence="16" id="KW-1185">Reference proteome</keyword>
<dbReference type="FunFam" id="3.80.10.10:FF:000213">
    <property type="entry name" value="Tyrosine-sulfated glycopeptide receptor 1"/>
    <property type="match status" value="1"/>
</dbReference>
<evidence type="ECO:0000256" key="9">
    <source>
        <dbReference type="ARBA" id="ARBA00023136"/>
    </source>
</evidence>
<evidence type="ECO:0000256" key="6">
    <source>
        <dbReference type="ARBA" id="ARBA00022729"/>
    </source>
</evidence>
<dbReference type="FunFam" id="3.80.10.10:FF:000299">
    <property type="entry name" value="Piriformospora indica-insensitive protein 2"/>
    <property type="match status" value="1"/>
</dbReference>
<evidence type="ECO:0000256" key="8">
    <source>
        <dbReference type="ARBA" id="ARBA00022989"/>
    </source>
</evidence>
<name>A0AAQ3Q0U8_9LILI</name>
<dbReference type="InterPro" id="IPR001611">
    <property type="entry name" value="Leu-rich_rpt"/>
</dbReference>
<evidence type="ECO:0000256" key="11">
    <source>
        <dbReference type="SAM" id="Phobius"/>
    </source>
</evidence>
<sequence>MMAFIYHSKCQSASSRHATMLSILLLLSVAAISSCLGHNDIGENNNYHAKPAEEIIRCIESERKALLAIQSDMYDPGNWLSSWNNDDCCKWRGVTCDNTTGGHVTTLDLRYPYSTDYYDIIGASKVNPSLLELKHLKYLDLSMNNFDGAHIPKMIALLVHLEYLNLSYASFSGLIPPQLGNLSSLRRLDLGRDYDLRADDLDWLSRIPSLEYLDMSGVNLSQATSWLFQINSIPTLQVLLLSYTQLPPVSSPVPPFNLISLSMLDLSFYQHFTDSLLRLFSNGSRSLEYLDLSSNGLTGDFASARSLEYLDLSGNQIVGEIPPTVRNLVHLEYLDLSNNNITGQLPQTMGNLQNLGYLFLDNNFIIGEIPETMGRLFNLRVLDISNNHLRGQMPRTLGGLCKLINLDLSDNNVDGELTYLFDGLLSNCPQGAKISYLNLEANHLSGMIPASMGHLSQLEEVYLSSNSLLGDITESHFSNLTNLEYLNISHNFLNVILPNDWCPPFNASSIDMSFCHIVGKFPDWIRTQMNLKELYLSRVGLSGNLPPWFSEYVEATSLEVLVLSSNHFNGCQELVSLDLSENKFSGEIPTWVGISLSSLKVLCLRSNRFQGVIPINLASLTSLQVLDISSNNLFGSIPSSIGNFSSLIKIQNGTLEFYDVIYSIFRFHPRPTPLGTFYKESILVTAKGYYSTRLSLVTSIDLSNNNLSGEIPKELRKLRGLLFLNLSKNHLNGEITETVGDMKQLESLDLSVNNLIGVIPLSLSALDFLSYLNLSHNNLSGRIPTGPHLSTLNVDPSIYVGNKDLCGIPLPPCPGDAASPVQPDTRDEYEEEKNSEKLEELVEFAAVALGFVVGFWSYIGVIIVKQSTRIALFRLIDRSCDWIYVLLAVKSSKLKSKWQMMT</sequence>
<dbReference type="Pfam" id="PF08263">
    <property type="entry name" value="LRRNT_2"/>
    <property type="match status" value="1"/>
</dbReference>
<dbReference type="InterPro" id="IPR032675">
    <property type="entry name" value="LRR_dom_sf"/>
</dbReference>
<evidence type="ECO:0000256" key="4">
    <source>
        <dbReference type="ARBA" id="ARBA00022614"/>
    </source>
</evidence>
<evidence type="ECO:0000313" key="16">
    <source>
        <dbReference type="Proteomes" id="UP001327560"/>
    </source>
</evidence>
<keyword evidence="5 11" id="KW-0812">Transmembrane</keyword>
<keyword evidence="8 11" id="KW-1133">Transmembrane helix</keyword>
<evidence type="ECO:0000256" key="5">
    <source>
        <dbReference type="ARBA" id="ARBA00022692"/>
    </source>
</evidence>
<dbReference type="PRINTS" id="PR00019">
    <property type="entry name" value="LEURICHRPT"/>
</dbReference>
<protein>
    <submittedName>
        <fullName evidence="15">Receptor-like protein 12</fullName>
    </submittedName>
</protein>
<feature type="chain" id="PRO_5042839949" evidence="12">
    <location>
        <begin position="38"/>
        <end position="902"/>
    </location>
</feature>
<comment type="subcellular location">
    <subcellularLocation>
        <location evidence="1">Cell membrane</location>
        <topology evidence="1">Single-pass type I membrane protein</topology>
    </subcellularLocation>
</comment>
<dbReference type="GO" id="GO:0005886">
    <property type="term" value="C:plasma membrane"/>
    <property type="evidence" value="ECO:0007669"/>
    <property type="project" value="UniProtKB-SubCell"/>
</dbReference>
<dbReference type="EMBL" id="CP136890">
    <property type="protein sequence ID" value="WOK92574.1"/>
    <property type="molecule type" value="Genomic_DNA"/>
</dbReference>
<dbReference type="PROSITE" id="PS51450">
    <property type="entry name" value="LRR"/>
    <property type="match status" value="1"/>
</dbReference>
<evidence type="ECO:0000313" key="15">
    <source>
        <dbReference type="EMBL" id="WOK92574.1"/>
    </source>
</evidence>
<keyword evidence="6 12" id="KW-0732">Signal</keyword>
<feature type="signal peptide" evidence="12">
    <location>
        <begin position="1"/>
        <end position="37"/>
    </location>
</feature>
<dbReference type="SMART" id="SM00365">
    <property type="entry name" value="LRR_SD22"/>
    <property type="match status" value="6"/>
</dbReference>
<proteinExistence type="inferred from homology"/>
<gene>
    <name evidence="15" type="ORF">Cni_G01265</name>
</gene>
<comment type="similarity">
    <text evidence="2">Belongs to the RLP family.</text>
</comment>
<evidence type="ECO:0000256" key="7">
    <source>
        <dbReference type="ARBA" id="ARBA00022737"/>
    </source>
</evidence>
<dbReference type="AlphaFoldDB" id="A0AAQ3Q0U8"/>
<evidence type="ECO:0000256" key="10">
    <source>
        <dbReference type="ARBA" id="ARBA00023180"/>
    </source>
</evidence>
<evidence type="ECO:0000256" key="12">
    <source>
        <dbReference type="SAM" id="SignalP"/>
    </source>
</evidence>
<evidence type="ECO:0000256" key="1">
    <source>
        <dbReference type="ARBA" id="ARBA00004251"/>
    </source>
</evidence>
<dbReference type="Pfam" id="PF00560">
    <property type="entry name" value="LRR_1"/>
    <property type="match status" value="8"/>
</dbReference>
<reference evidence="15 16" key="1">
    <citation type="submission" date="2023-10" db="EMBL/GenBank/DDBJ databases">
        <title>Chromosome-scale genome assembly provides insights into flower coloration mechanisms of Canna indica.</title>
        <authorList>
            <person name="Li C."/>
        </authorList>
    </citation>
    <scope>NUCLEOTIDE SEQUENCE [LARGE SCALE GENOMIC DNA]</scope>
    <source>
        <tissue evidence="15">Flower</tissue>
    </source>
</reference>
<keyword evidence="4" id="KW-0433">Leucine-rich repeat</keyword>
<evidence type="ECO:0000256" key="3">
    <source>
        <dbReference type="ARBA" id="ARBA00022475"/>
    </source>
</evidence>
<keyword evidence="7" id="KW-0677">Repeat</keyword>
<dbReference type="InterPro" id="IPR003591">
    <property type="entry name" value="Leu-rich_rpt_typical-subtyp"/>
</dbReference>
<dbReference type="Gene3D" id="3.80.10.10">
    <property type="entry name" value="Ribonuclease Inhibitor"/>
    <property type="match status" value="4"/>
</dbReference>
<evidence type="ECO:0000259" key="14">
    <source>
        <dbReference type="Pfam" id="PF23598"/>
    </source>
</evidence>
<evidence type="ECO:0000256" key="2">
    <source>
        <dbReference type="ARBA" id="ARBA00009592"/>
    </source>
</evidence>
<dbReference type="Pfam" id="PF13516">
    <property type="entry name" value="LRR_6"/>
    <property type="match status" value="2"/>
</dbReference>
<keyword evidence="9 11" id="KW-0472">Membrane</keyword>
<feature type="transmembrane region" description="Helical" evidence="11">
    <location>
        <begin position="844"/>
        <end position="864"/>
    </location>
</feature>
<dbReference type="InterPro" id="IPR013210">
    <property type="entry name" value="LRR_N_plant-typ"/>
</dbReference>
<dbReference type="Pfam" id="PF23598">
    <property type="entry name" value="LRR_14"/>
    <property type="match status" value="1"/>
</dbReference>
<keyword evidence="3" id="KW-1003">Cell membrane</keyword>
<dbReference type="Proteomes" id="UP001327560">
    <property type="component" value="Chromosome 1"/>
</dbReference>
<feature type="domain" description="Disease resistance R13L4/SHOC-2-like LRR" evidence="14">
    <location>
        <begin position="302"/>
        <end position="427"/>
    </location>
</feature>
<feature type="domain" description="Leucine-rich repeat-containing N-terminal plant-type" evidence="13">
    <location>
        <begin position="60"/>
        <end position="97"/>
    </location>
</feature>
<dbReference type="SMART" id="SM00369">
    <property type="entry name" value="LRR_TYP"/>
    <property type="match status" value="10"/>
</dbReference>
<evidence type="ECO:0000259" key="13">
    <source>
        <dbReference type="Pfam" id="PF08263"/>
    </source>
</evidence>
<keyword evidence="15" id="KW-0675">Receptor</keyword>
<dbReference type="PANTHER" id="PTHR48063:SF112">
    <property type="entry name" value="RECEPTOR LIKE PROTEIN 30-LIKE"/>
    <property type="match status" value="1"/>
</dbReference>
<dbReference type="InterPro" id="IPR046956">
    <property type="entry name" value="RLP23-like"/>
</dbReference>